<evidence type="ECO:0000259" key="1">
    <source>
        <dbReference type="Pfam" id="PF05523"/>
    </source>
</evidence>
<gene>
    <name evidence="2" type="ORF">Q767_02310</name>
</gene>
<dbReference type="RefSeq" id="WP_023574387.1">
    <property type="nucleotide sequence ID" value="NZ_AVCS01000015.1"/>
</dbReference>
<dbReference type="Pfam" id="PF05523">
    <property type="entry name" value="FdtA"/>
    <property type="match status" value="1"/>
</dbReference>
<sequence length="133" mass="15217">MNIELISLPKIEDYRGNIAVIEKDVIPFEIKRVYYLFDVPSTAKRGGHAHKEQFELLIPLSGSFDVQLMDGENEQTVTLNKPDKGLLIKANVWRELDNFSAGSVCLVISSGEFDEGDYIREYDEFLRYLNDTP</sequence>
<evidence type="ECO:0000313" key="3">
    <source>
        <dbReference type="Proteomes" id="UP000030149"/>
    </source>
</evidence>
<evidence type="ECO:0000313" key="2">
    <source>
        <dbReference type="EMBL" id="KGO97448.1"/>
    </source>
</evidence>
<name>V6SDF0_9FLAO</name>
<dbReference type="InterPro" id="IPR011051">
    <property type="entry name" value="RmlC_Cupin_sf"/>
</dbReference>
<proteinExistence type="predicted"/>
<dbReference type="SUPFAM" id="SSF51182">
    <property type="entry name" value="RmlC-like cupins"/>
    <property type="match status" value="1"/>
</dbReference>
<dbReference type="eggNOG" id="COG0662">
    <property type="taxonomic scope" value="Bacteria"/>
</dbReference>
<dbReference type="STRING" id="1107311.Q767_02310"/>
<keyword evidence="3" id="KW-1185">Reference proteome</keyword>
<feature type="domain" description="Sugar 3,4-ketoisomerase QdtA cupin" evidence="1">
    <location>
        <begin position="1"/>
        <end position="129"/>
    </location>
</feature>
<dbReference type="AlphaFoldDB" id="V6SDF0"/>
<dbReference type="PATRIC" id="fig|1107311.3.peg.2390"/>
<comment type="caution">
    <text evidence="2">The sequence shown here is derived from an EMBL/GenBank/DDBJ whole genome shotgun (WGS) entry which is preliminary data.</text>
</comment>
<protein>
    <submittedName>
        <fullName evidence="2">WxcM domain-containing protein</fullName>
    </submittedName>
</protein>
<dbReference type="CDD" id="cd20292">
    <property type="entry name" value="cupin_QdtA-like"/>
    <property type="match status" value="1"/>
</dbReference>
<accession>V6SDF0</accession>
<dbReference type="Gene3D" id="2.60.120.10">
    <property type="entry name" value="Jelly Rolls"/>
    <property type="match status" value="1"/>
</dbReference>
<dbReference type="EMBL" id="JRLZ01000001">
    <property type="protein sequence ID" value="KGO97448.1"/>
    <property type="molecule type" value="Genomic_DNA"/>
</dbReference>
<dbReference type="InterPro" id="IPR014710">
    <property type="entry name" value="RmlC-like_jellyroll"/>
</dbReference>
<dbReference type="OrthoDB" id="9795513at2"/>
<dbReference type="Proteomes" id="UP000030149">
    <property type="component" value="Unassembled WGS sequence"/>
</dbReference>
<dbReference type="InterPro" id="IPR008894">
    <property type="entry name" value="QdtA_cupin_dom"/>
</dbReference>
<reference evidence="2 3" key="2">
    <citation type="journal article" date="2015" name="Stand. Genomic Sci.">
        <title>High quality draft genomic sequence of Flavobacterium enshiense DK69(T) and comparison among Flavobacterium genomes.</title>
        <authorList>
            <person name="Zeng Z."/>
            <person name="Chen C."/>
            <person name="Du H."/>
            <person name="Wang G."/>
            <person name="Li M."/>
        </authorList>
    </citation>
    <scope>NUCLEOTIDE SEQUENCE [LARGE SCALE GENOMIC DNA]</scope>
    <source>
        <strain evidence="2 3">DK69</strain>
    </source>
</reference>
<organism evidence="2 3">
    <name type="scientific">Flavobacterium enshiense DK69</name>
    <dbReference type="NCBI Taxonomy" id="1107311"/>
    <lineage>
        <taxon>Bacteria</taxon>
        <taxon>Pseudomonadati</taxon>
        <taxon>Bacteroidota</taxon>
        <taxon>Flavobacteriia</taxon>
        <taxon>Flavobacteriales</taxon>
        <taxon>Flavobacteriaceae</taxon>
        <taxon>Flavobacterium</taxon>
    </lineage>
</organism>
<reference evidence="3" key="1">
    <citation type="submission" date="2013-09" db="EMBL/GenBank/DDBJ databases">
        <authorList>
            <person name="Zeng Z."/>
            <person name="Chen C."/>
        </authorList>
    </citation>
    <scope>NUCLEOTIDE SEQUENCE [LARGE SCALE GENOMIC DNA]</scope>
    <source>
        <strain evidence="3">DK69</strain>
    </source>
</reference>